<evidence type="ECO:0000313" key="2">
    <source>
        <dbReference type="Proteomes" id="UP000050794"/>
    </source>
</evidence>
<proteinExistence type="predicted"/>
<organism evidence="2 3">
    <name type="scientific">Toxocara canis</name>
    <name type="common">Canine roundworm</name>
    <dbReference type="NCBI Taxonomy" id="6265"/>
    <lineage>
        <taxon>Eukaryota</taxon>
        <taxon>Metazoa</taxon>
        <taxon>Ecdysozoa</taxon>
        <taxon>Nematoda</taxon>
        <taxon>Chromadorea</taxon>
        <taxon>Rhabditida</taxon>
        <taxon>Spirurina</taxon>
        <taxon>Ascaridomorpha</taxon>
        <taxon>Ascaridoidea</taxon>
        <taxon>Toxocaridae</taxon>
        <taxon>Toxocara</taxon>
    </lineage>
</organism>
<dbReference type="EMBL" id="UYWY01022105">
    <property type="protein sequence ID" value="VDM45498.1"/>
    <property type="molecule type" value="Genomic_DNA"/>
</dbReference>
<dbReference type="WBParaSite" id="TCNE_0001417701-mRNA-1">
    <property type="protein sequence ID" value="TCNE_0001417701-mRNA-1"/>
    <property type="gene ID" value="TCNE_0001417701"/>
</dbReference>
<protein>
    <submittedName>
        <fullName evidence="3">Glutaredoxin domain-containing protein</fullName>
    </submittedName>
</protein>
<sequence length="347" mass="39471">MSNAIKIVASVSSYSPNFCFSLIQGFSKHYIDAFGVHRPTTAFLDELDRKRSHMSSNKTATVISDVFYKCDLFTDLKFGRSNLEQEVCQLLNQRYSEEVACAYKILIFNQGTMNDEGVAIALLKRHLSRVIGDAENRKYHMLACSNANVAKILELRYAEEALALFGYNREKQSRGFVFVADEKRLLQSLEQMRSFVSVLDCDQNSVILKLDRSLSLVNPEKASREHFLNSHLPASFYTFKTPSQAEHLVETSIENLREERKHVDPLLNNVQFPFSFIRVETSNSNRWQGVFYAEDDIEFVIRELSKVTSIAANRISLQCKCGGETLKRNISLKKIGAIPGAYLFANC</sequence>
<name>A0A183V0A7_TOXCA</name>
<reference evidence="3" key="1">
    <citation type="submission" date="2016-06" db="UniProtKB">
        <authorList>
            <consortium name="WormBaseParasite"/>
        </authorList>
    </citation>
    <scope>IDENTIFICATION</scope>
</reference>
<gene>
    <name evidence="1" type="ORF">TCNE_LOCUS14177</name>
</gene>
<evidence type="ECO:0000313" key="1">
    <source>
        <dbReference type="EMBL" id="VDM45498.1"/>
    </source>
</evidence>
<reference evidence="1 2" key="2">
    <citation type="submission" date="2018-11" db="EMBL/GenBank/DDBJ databases">
        <authorList>
            <consortium name="Pathogen Informatics"/>
        </authorList>
    </citation>
    <scope>NUCLEOTIDE SEQUENCE [LARGE SCALE GENOMIC DNA]</scope>
</reference>
<keyword evidence="2" id="KW-1185">Reference proteome</keyword>
<dbReference type="Proteomes" id="UP000050794">
    <property type="component" value="Unassembled WGS sequence"/>
</dbReference>
<evidence type="ECO:0000313" key="3">
    <source>
        <dbReference type="WBParaSite" id="TCNE_0001417701-mRNA-1"/>
    </source>
</evidence>
<dbReference type="AlphaFoldDB" id="A0A183V0A7"/>
<accession>A0A183V0A7</accession>